<evidence type="ECO:0000256" key="3">
    <source>
        <dbReference type="ARBA" id="ARBA00022475"/>
    </source>
</evidence>
<dbReference type="PANTHER" id="PTHR33508:SF1">
    <property type="entry name" value="UPF0056 MEMBRANE PROTEIN YHCE"/>
    <property type="match status" value="1"/>
</dbReference>
<sequence>MNLTIDFIKYVSIVFIGLLPIMNPLTTFPLYMALTKRMSVENKRKQAVKACIYAFSILTAFLLLGRGSSRCSISRFRASGSQAASSS</sequence>
<keyword evidence="4 7" id="KW-0812">Transmembrane</keyword>
<protein>
    <recommendedName>
        <fullName evidence="7">UPF0056 membrane protein</fullName>
    </recommendedName>
</protein>
<evidence type="ECO:0000313" key="8">
    <source>
        <dbReference type="EMBL" id="MEJ5899533.1"/>
    </source>
</evidence>
<dbReference type="PANTHER" id="PTHR33508">
    <property type="entry name" value="UPF0056 MEMBRANE PROTEIN YHCE"/>
    <property type="match status" value="1"/>
</dbReference>
<evidence type="ECO:0000256" key="1">
    <source>
        <dbReference type="ARBA" id="ARBA00004651"/>
    </source>
</evidence>
<comment type="caution">
    <text evidence="7">Lacks conserved residue(s) required for the propagation of feature annotation.</text>
</comment>
<evidence type="ECO:0000256" key="7">
    <source>
        <dbReference type="RuleBase" id="RU362048"/>
    </source>
</evidence>
<gene>
    <name evidence="8" type="ORF">WIX40_05340</name>
</gene>
<proteinExistence type="inferred from homology"/>
<dbReference type="InterPro" id="IPR002771">
    <property type="entry name" value="Multi_antbiot-R_MarC"/>
</dbReference>
<dbReference type="RefSeq" id="WP_339440950.1">
    <property type="nucleotide sequence ID" value="NZ_JBBHKQ010000001.1"/>
</dbReference>
<dbReference type="GO" id="GO:0005886">
    <property type="term" value="C:plasma membrane"/>
    <property type="evidence" value="ECO:0007669"/>
    <property type="project" value="UniProtKB-SubCell"/>
</dbReference>
<feature type="transmembrane region" description="Helical" evidence="7">
    <location>
        <begin position="12"/>
        <end position="34"/>
    </location>
</feature>
<evidence type="ECO:0000256" key="2">
    <source>
        <dbReference type="ARBA" id="ARBA00009784"/>
    </source>
</evidence>
<dbReference type="Proteomes" id="UP001362311">
    <property type="component" value="Unassembled WGS sequence"/>
</dbReference>
<keyword evidence="6 7" id="KW-0472">Membrane</keyword>
<feature type="transmembrane region" description="Helical" evidence="7">
    <location>
        <begin position="46"/>
        <end position="65"/>
    </location>
</feature>
<reference evidence="8 9" key="1">
    <citation type="submission" date="2024-03" db="EMBL/GenBank/DDBJ databases">
        <title>Reference genomes for the five species model microbial community.</title>
        <authorList>
            <person name="Padfield D."/>
        </authorList>
    </citation>
    <scope>NUCLEOTIDE SEQUENCE [LARGE SCALE GENOMIC DNA]</scope>
    <source>
        <strain evidence="8 9">AB1</strain>
    </source>
</reference>
<evidence type="ECO:0000313" key="9">
    <source>
        <dbReference type="Proteomes" id="UP001362311"/>
    </source>
</evidence>
<comment type="subcellular location">
    <subcellularLocation>
        <location evidence="1 7">Cell membrane</location>
        <topology evidence="1 7">Multi-pass membrane protein</topology>
    </subcellularLocation>
</comment>
<evidence type="ECO:0000256" key="4">
    <source>
        <dbReference type="ARBA" id="ARBA00022692"/>
    </source>
</evidence>
<evidence type="ECO:0000256" key="6">
    <source>
        <dbReference type="ARBA" id="ARBA00023136"/>
    </source>
</evidence>
<keyword evidence="3" id="KW-1003">Cell membrane</keyword>
<accession>A0ABD5JW91</accession>
<dbReference type="AlphaFoldDB" id="A0ABD5JW91"/>
<dbReference type="EMBL" id="JBBHKQ010000001">
    <property type="protein sequence ID" value="MEJ5899533.1"/>
    <property type="molecule type" value="Genomic_DNA"/>
</dbReference>
<organism evidence="8 9">
    <name type="scientific">Ochrobactrum teleogrylli</name>
    <dbReference type="NCBI Taxonomy" id="2479765"/>
    <lineage>
        <taxon>Bacteria</taxon>
        <taxon>Pseudomonadati</taxon>
        <taxon>Pseudomonadota</taxon>
        <taxon>Alphaproteobacteria</taxon>
        <taxon>Hyphomicrobiales</taxon>
        <taxon>Brucellaceae</taxon>
        <taxon>Brucella/Ochrobactrum group</taxon>
        <taxon>Ochrobactrum</taxon>
    </lineage>
</organism>
<keyword evidence="5 7" id="KW-1133">Transmembrane helix</keyword>
<name>A0ABD5JW91_9HYPH</name>
<evidence type="ECO:0000256" key="5">
    <source>
        <dbReference type="ARBA" id="ARBA00022989"/>
    </source>
</evidence>
<dbReference type="Pfam" id="PF01914">
    <property type="entry name" value="MarC"/>
    <property type="match status" value="1"/>
</dbReference>
<comment type="similarity">
    <text evidence="2 7">Belongs to the UPF0056 (MarC) family.</text>
</comment>
<comment type="caution">
    <text evidence="8">The sequence shown here is derived from an EMBL/GenBank/DDBJ whole genome shotgun (WGS) entry which is preliminary data.</text>
</comment>